<evidence type="ECO:0000256" key="1">
    <source>
        <dbReference type="ARBA" id="ARBA00001946"/>
    </source>
</evidence>
<protein>
    <recommendedName>
        <fullName evidence="3">FAD:protein FMN transferase</fullName>
        <ecNumber evidence="2">2.7.1.180</ecNumber>
    </recommendedName>
    <alternativeName>
        <fullName evidence="9">Flavin transferase</fullName>
    </alternativeName>
</protein>
<evidence type="ECO:0000256" key="10">
    <source>
        <dbReference type="ARBA" id="ARBA00048540"/>
    </source>
</evidence>
<evidence type="ECO:0000256" key="6">
    <source>
        <dbReference type="ARBA" id="ARBA00022723"/>
    </source>
</evidence>
<keyword evidence="8" id="KW-0460">Magnesium</keyword>
<reference evidence="12" key="1">
    <citation type="submission" date="2016-10" db="EMBL/GenBank/DDBJ databases">
        <authorList>
            <person name="Varghese N."/>
            <person name="Submissions S."/>
        </authorList>
    </citation>
    <scope>NUCLEOTIDE SEQUENCE [LARGE SCALE GENOMIC DNA]</scope>
    <source>
        <strain evidence="12">CGMCC 1.7655</strain>
    </source>
</reference>
<dbReference type="STRING" id="525640.SAMN04487971_11023"/>
<dbReference type="PANTHER" id="PTHR30040:SF2">
    <property type="entry name" value="FAD:PROTEIN FMN TRANSFERASE"/>
    <property type="match status" value="1"/>
</dbReference>
<keyword evidence="6" id="KW-0479">Metal-binding</keyword>
<dbReference type="Proteomes" id="UP000199555">
    <property type="component" value="Unassembled WGS sequence"/>
</dbReference>
<dbReference type="PANTHER" id="PTHR30040">
    <property type="entry name" value="THIAMINE BIOSYNTHESIS LIPOPROTEIN APBE"/>
    <property type="match status" value="1"/>
</dbReference>
<keyword evidence="5" id="KW-0808">Transferase</keyword>
<evidence type="ECO:0000256" key="8">
    <source>
        <dbReference type="ARBA" id="ARBA00022842"/>
    </source>
</evidence>
<proteinExistence type="predicted"/>
<evidence type="ECO:0000256" key="4">
    <source>
        <dbReference type="ARBA" id="ARBA00022630"/>
    </source>
</evidence>
<comment type="catalytic activity">
    <reaction evidence="10">
        <text>L-threonyl-[protein] + FAD = FMN-L-threonyl-[protein] + AMP + H(+)</text>
        <dbReference type="Rhea" id="RHEA:36847"/>
        <dbReference type="Rhea" id="RHEA-COMP:11060"/>
        <dbReference type="Rhea" id="RHEA-COMP:11061"/>
        <dbReference type="ChEBI" id="CHEBI:15378"/>
        <dbReference type="ChEBI" id="CHEBI:30013"/>
        <dbReference type="ChEBI" id="CHEBI:57692"/>
        <dbReference type="ChEBI" id="CHEBI:74257"/>
        <dbReference type="ChEBI" id="CHEBI:456215"/>
        <dbReference type="EC" id="2.7.1.180"/>
    </reaction>
</comment>
<evidence type="ECO:0000313" key="11">
    <source>
        <dbReference type="EMBL" id="SDL40143.1"/>
    </source>
</evidence>
<accession>A0A1G9JTD7</accession>
<evidence type="ECO:0000256" key="9">
    <source>
        <dbReference type="ARBA" id="ARBA00031306"/>
    </source>
</evidence>
<gene>
    <name evidence="11" type="ORF">SAMN04487971_11023</name>
</gene>
<sequence>MTLDLNGIAKGYGVDRLAETLQHAGIGVALVGIDGEMRAVGLRPDGEPWAVTVEAAHCVLTLQDAAVATSGDYRHRVRAGERNLSHTMQPRSGTPLLAFPASVTVVAQTCAEADVLATALMVLGKAEGAALARRRGLDALFLLREADGMHAATTGRLFDGAGERSACPHPGSGASRAFGHPFDKPVTGATAISAQYKDARGCIPPF</sequence>
<keyword evidence="4" id="KW-0285">Flavoprotein</keyword>
<dbReference type="GO" id="GO:0046872">
    <property type="term" value="F:metal ion binding"/>
    <property type="evidence" value="ECO:0007669"/>
    <property type="project" value="UniProtKB-KW"/>
</dbReference>
<name>A0A1G9JTD7_9RHOB</name>
<dbReference type="EMBL" id="FNGE01000010">
    <property type="protein sequence ID" value="SDL40143.1"/>
    <property type="molecule type" value="Genomic_DNA"/>
</dbReference>
<dbReference type="EC" id="2.7.1.180" evidence="2"/>
<evidence type="ECO:0000256" key="2">
    <source>
        <dbReference type="ARBA" id="ARBA00011955"/>
    </source>
</evidence>
<dbReference type="AlphaFoldDB" id="A0A1G9JTD7"/>
<evidence type="ECO:0000256" key="5">
    <source>
        <dbReference type="ARBA" id="ARBA00022679"/>
    </source>
</evidence>
<dbReference type="InterPro" id="IPR003374">
    <property type="entry name" value="ApbE-like_sf"/>
</dbReference>
<dbReference type="RefSeq" id="WP_425415734.1">
    <property type="nucleotide sequence ID" value="NZ_FNGE01000010.1"/>
</dbReference>
<evidence type="ECO:0000256" key="7">
    <source>
        <dbReference type="ARBA" id="ARBA00022827"/>
    </source>
</evidence>
<keyword evidence="12" id="KW-1185">Reference proteome</keyword>
<dbReference type="Pfam" id="PF02424">
    <property type="entry name" value="ApbE"/>
    <property type="match status" value="1"/>
</dbReference>
<dbReference type="Gene3D" id="3.10.520.10">
    <property type="entry name" value="ApbE-like domains"/>
    <property type="match status" value="1"/>
</dbReference>
<evidence type="ECO:0000313" key="12">
    <source>
        <dbReference type="Proteomes" id="UP000199555"/>
    </source>
</evidence>
<dbReference type="SUPFAM" id="SSF143631">
    <property type="entry name" value="ApbE-like"/>
    <property type="match status" value="1"/>
</dbReference>
<keyword evidence="7" id="KW-0274">FAD</keyword>
<dbReference type="InterPro" id="IPR024932">
    <property type="entry name" value="ApbE"/>
</dbReference>
<organism evidence="11 12">
    <name type="scientific">Paracoccus chinensis</name>
    <dbReference type="NCBI Taxonomy" id="525640"/>
    <lineage>
        <taxon>Bacteria</taxon>
        <taxon>Pseudomonadati</taxon>
        <taxon>Pseudomonadota</taxon>
        <taxon>Alphaproteobacteria</taxon>
        <taxon>Rhodobacterales</taxon>
        <taxon>Paracoccaceae</taxon>
        <taxon>Paracoccus</taxon>
    </lineage>
</organism>
<comment type="cofactor">
    <cofactor evidence="1">
        <name>Mg(2+)</name>
        <dbReference type="ChEBI" id="CHEBI:18420"/>
    </cofactor>
</comment>
<evidence type="ECO:0000256" key="3">
    <source>
        <dbReference type="ARBA" id="ARBA00016337"/>
    </source>
</evidence>
<dbReference type="GO" id="GO:0016740">
    <property type="term" value="F:transferase activity"/>
    <property type="evidence" value="ECO:0007669"/>
    <property type="project" value="UniProtKB-KW"/>
</dbReference>